<proteinExistence type="predicted"/>
<feature type="region of interest" description="Disordered" evidence="5">
    <location>
        <begin position="804"/>
        <end position="824"/>
    </location>
</feature>
<dbReference type="InterPro" id="IPR036855">
    <property type="entry name" value="Znf_CCCH_sf"/>
</dbReference>
<protein>
    <submittedName>
        <fullName evidence="8">Zinc finger CCCH domain-containing protein 36-like</fullName>
    </submittedName>
</protein>
<evidence type="ECO:0000256" key="2">
    <source>
        <dbReference type="ARBA" id="ARBA00022771"/>
    </source>
</evidence>
<evidence type="ECO:0000256" key="5">
    <source>
        <dbReference type="SAM" id="MobiDB-lite"/>
    </source>
</evidence>
<dbReference type="OrthoDB" id="1935339at2759"/>
<reference evidence="8" key="2">
    <citation type="submission" date="2025-08" db="UniProtKB">
        <authorList>
            <consortium name="RefSeq"/>
        </authorList>
    </citation>
    <scope>IDENTIFICATION</scope>
    <source>
        <tissue evidence="8">Young leaves</tissue>
    </source>
</reference>
<feature type="compositionally biased region" description="Polar residues" evidence="5">
    <location>
        <begin position="1"/>
        <end position="11"/>
    </location>
</feature>
<evidence type="ECO:0000256" key="1">
    <source>
        <dbReference type="ARBA" id="ARBA00022723"/>
    </source>
</evidence>
<dbReference type="AlphaFoldDB" id="A0A8B7C1K9"/>
<keyword evidence="2 4" id="KW-0863">Zinc-finger</keyword>
<keyword evidence="3 4" id="KW-0862">Zinc</keyword>
<evidence type="ECO:0000313" key="7">
    <source>
        <dbReference type="Proteomes" id="UP000228380"/>
    </source>
</evidence>
<dbReference type="GeneID" id="103707145"/>
<dbReference type="InterPro" id="IPR000571">
    <property type="entry name" value="Znf_CCCH"/>
</dbReference>
<reference evidence="7" key="1">
    <citation type="journal article" date="2019" name="Nat. Commun.">
        <title>Genome-wide association mapping of date palm fruit traits.</title>
        <authorList>
            <person name="Hazzouri K.M."/>
            <person name="Gros-Balthazard M."/>
            <person name="Flowers J.M."/>
            <person name="Copetti D."/>
            <person name="Lemansour A."/>
            <person name="Lebrun M."/>
            <person name="Masmoudi K."/>
            <person name="Ferrand S."/>
            <person name="Dhar M.I."/>
            <person name="Fresquez Z.A."/>
            <person name="Rosas U."/>
            <person name="Zhang J."/>
            <person name="Talag J."/>
            <person name="Lee S."/>
            <person name="Kudrna D."/>
            <person name="Powell R.F."/>
            <person name="Leitch I.J."/>
            <person name="Krueger R.R."/>
            <person name="Wing R.A."/>
            <person name="Amiri K.M.A."/>
            <person name="Purugganan M.D."/>
        </authorList>
    </citation>
    <scope>NUCLEOTIDE SEQUENCE [LARGE SCALE GENOMIC DNA]</scope>
    <source>
        <strain evidence="7">cv. Khalas</strain>
    </source>
</reference>
<organism evidence="7 8">
    <name type="scientific">Phoenix dactylifera</name>
    <name type="common">Date palm</name>
    <dbReference type="NCBI Taxonomy" id="42345"/>
    <lineage>
        <taxon>Eukaryota</taxon>
        <taxon>Viridiplantae</taxon>
        <taxon>Streptophyta</taxon>
        <taxon>Embryophyta</taxon>
        <taxon>Tracheophyta</taxon>
        <taxon>Spermatophyta</taxon>
        <taxon>Magnoliopsida</taxon>
        <taxon>Liliopsida</taxon>
        <taxon>Arecaceae</taxon>
        <taxon>Coryphoideae</taxon>
        <taxon>Phoeniceae</taxon>
        <taxon>Phoenix</taxon>
    </lineage>
</organism>
<feature type="region of interest" description="Disordered" evidence="5">
    <location>
        <begin position="283"/>
        <end position="302"/>
    </location>
</feature>
<sequence>MPESTAPGTDSPSERSAMADSPAGAGDGEESPEEERYIDEEEEEVEEIVEEEEDDGEGEEGSQGDGEEDEEEVEEVVEVEGEEGGDSSDAEAPPGEDAYDASEKVEPAGNSKDVKPVSSMNERSCINQSLAIHGWDGVGDLTASDSSAKLPAIDSEEASAINDRDTRSAIQDKHIGSSEERKFFKSHLADRDIEVLLEKETSIEASKDVRRYNFETHGNYKSNLSSDSFISVKDTRSLHVKEGKLVVQSMTESGSRYGKMDGVIEKDALNPYTKINLQPREDFGISSIHTPQRRPRSSSPGAPLEIFKKRPAIICDFFKKGWCIRGNSCSFLHPKEEDARSSQWAKENIAEPSCMYDSVDHTGSREEAQRLKLSASHEPLNSLNFEKSSELNLQRALVREYGGERYGLTQFHDEYNKHSSKIAADEHSRYDISGSSGALNLPVNELRKASLVQEGYRRPIGVSPYLHPMDERHSASGDFLSRRYLNEGKLPQEIPKGEFLNDATFSRASPLSRNPLILESGYYSDRSFAATGLYQNSNNPYSYGKKTEDIAIGYQQSRFPPPDPKYCSYSLSSSLSSRFDNSFQTLRGSPSVQTLAQIGASSTGGSTPLSAEHLDSNRAFNFDRGYYGSRSASLPRNSSPYYSRSEIGSSMQQDILGDISPSAGLKIQVNSWEPSERFQSSFCAPASKPHPGSQYDPIIDSIEPPKAGNVTIRTSPITITHNASSQHIDGDPILSDHAPVYSSQKPLNSLHRSTEGIFDESTSAHQFSGHIAPLVATGPDTVDGVKNSMPKDEKHWVPRATDGENVNEADLGNNTRNEVDKARNDKESKALRNFRVALVDFVKDLVKPFWREGQLSKDAHKMIVKKAVEKVIGSLQPHQIPSTAESINQYLSLSQTKLFKLVEAYMDKYAKS</sequence>
<dbReference type="PROSITE" id="PS50103">
    <property type="entry name" value="ZF_C3H1"/>
    <property type="match status" value="1"/>
</dbReference>
<evidence type="ECO:0000256" key="4">
    <source>
        <dbReference type="PROSITE-ProRule" id="PRU00723"/>
    </source>
</evidence>
<dbReference type="Gene3D" id="4.10.1000.10">
    <property type="entry name" value="Zinc finger, CCCH-type"/>
    <property type="match status" value="1"/>
</dbReference>
<feature type="region of interest" description="Disordered" evidence="5">
    <location>
        <begin position="1"/>
        <end position="122"/>
    </location>
</feature>
<keyword evidence="7" id="KW-1185">Reference proteome</keyword>
<feature type="zinc finger region" description="C3H1-type" evidence="4">
    <location>
        <begin position="309"/>
        <end position="336"/>
    </location>
</feature>
<dbReference type="GO" id="GO:0008270">
    <property type="term" value="F:zinc ion binding"/>
    <property type="evidence" value="ECO:0007669"/>
    <property type="project" value="UniProtKB-KW"/>
</dbReference>
<evidence type="ECO:0000259" key="6">
    <source>
        <dbReference type="PROSITE" id="PS50103"/>
    </source>
</evidence>
<dbReference type="SUPFAM" id="SSF90229">
    <property type="entry name" value="CCCH zinc finger"/>
    <property type="match status" value="1"/>
</dbReference>
<gene>
    <name evidence="8" type="primary">LOC103707145</name>
</gene>
<dbReference type="SMART" id="SM00356">
    <property type="entry name" value="ZnF_C3H1"/>
    <property type="match status" value="1"/>
</dbReference>
<dbReference type="Proteomes" id="UP000228380">
    <property type="component" value="Chromosome 4"/>
</dbReference>
<dbReference type="PANTHER" id="PTHR36886:SF3">
    <property type="entry name" value="PROTEIN FRIGIDA-ESSENTIAL 1"/>
    <property type="match status" value="1"/>
</dbReference>
<keyword evidence="1 4" id="KW-0479">Metal-binding</keyword>
<feature type="compositionally biased region" description="Acidic residues" evidence="5">
    <location>
        <begin position="27"/>
        <end position="89"/>
    </location>
</feature>
<feature type="domain" description="C3H1-type" evidence="6">
    <location>
        <begin position="309"/>
        <end position="336"/>
    </location>
</feature>
<dbReference type="KEGG" id="pda:103707145"/>
<dbReference type="InterPro" id="IPR052650">
    <property type="entry name" value="Zinc_finger_CCCH"/>
</dbReference>
<dbReference type="Pfam" id="PF00642">
    <property type="entry name" value="zf-CCCH"/>
    <property type="match status" value="1"/>
</dbReference>
<name>A0A8B7C1K9_PHODC</name>
<evidence type="ECO:0000256" key="3">
    <source>
        <dbReference type="ARBA" id="ARBA00022833"/>
    </source>
</evidence>
<dbReference type="RefSeq" id="XP_008789750.2">
    <property type="nucleotide sequence ID" value="XM_008791528.4"/>
</dbReference>
<accession>A0A8B7C1K9</accession>
<dbReference type="PANTHER" id="PTHR36886">
    <property type="entry name" value="PROTEIN FRIGIDA-ESSENTIAL 1"/>
    <property type="match status" value="1"/>
</dbReference>
<evidence type="ECO:0000313" key="8">
    <source>
        <dbReference type="RefSeq" id="XP_008789750.2"/>
    </source>
</evidence>